<accession>A0A507CWY4</accession>
<protein>
    <submittedName>
        <fullName evidence="3">Uncharacterized protein</fullName>
    </submittedName>
</protein>
<dbReference type="EMBL" id="QEAM01000214">
    <property type="protein sequence ID" value="TPX43653.1"/>
    <property type="molecule type" value="Genomic_DNA"/>
</dbReference>
<dbReference type="Proteomes" id="UP000320475">
    <property type="component" value="Unassembled WGS sequence"/>
</dbReference>
<evidence type="ECO:0000313" key="3">
    <source>
        <dbReference type="EMBL" id="TPX43653.1"/>
    </source>
</evidence>
<keyword evidence="1" id="KW-0732">Signal</keyword>
<evidence type="ECO:0000313" key="5">
    <source>
        <dbReference type="Proteomes" id="UP000320475"/>
    </source>
</evidence>
<name>A0A507CWY4_9FUNG</name>
<dbReference type="EMBL" id="QEAN01000350">
    <property type="protein sequence ID" value="TPX39506.1"/>
    <property type="molecule type" value="Genomic_DNA"/>
</dbReference>
<organism evidence="3 5">
    <name type="scientific">Synchytrium endobioticum</name>
    <dbReference type="NCBI Taxonomy" id="286115"/>
    <lineage>
        <taxon>Eukaryota</taxon>
        <taxon>Fungi</taxon>
        <taxon>Fungi incertae sedis</taxon>
        <taxon>Chytridiomycota</taxon>
        <taxon>Chytridiomycota incertae sedis</taxon>
        <taxon>Chytridiomycetes</taxon>
        <taxon>Synchytriales</taxon>
        <taxon>Synchytriaceae</taxon>
        <taxon>Synchytrium</taxon>
    </lineage>
</organism>
<comment type="caution">
    <text evidence="3">The sequence shown here is derived from an EMBL/GenBank/DDBJ whole genome shotgun (WGS) entry which is preliminary data.</text>
</comment>
<dbReference type="Proteomes" id="UP000317494">
    <property type="component" value="Unassembled WGS sequence"/>
</dbReference>
<feature type="signal peptide" evidence="1">
    <location>
        <begin position="1"/>
        <end position="21"/>
    </location>
</feature>
<gene>
    <name evidence="3" type="ORF">SeLEV6574_g04930</name>
    <name evidence="2" type="ORF">SeMB42_g06344</name>
</gene>
<keyword evidence="4" id="KW-1185">Reference proteome</keyword>
<reference evidence="4 5" key="1">
    <citation type="journal article" date="2019" name="Sci. Rep.">
        <title>Comparative genomics of chytrid fungi reveal insights into the obligate biotrophic and pathogenic lifestyle of Synchytrium endobioticum.</title>
        <authorList>
            <person name="van de Vossenberg B.T.L.H."/>
            <person name="Warris S."/>
            <person name="Nguyen H.D.T."/>
            <person name="van Gent-Pelzer M.P.E."/>
            <person name="Joly D.L."/>
            <person name="van de Geest H.C."/>
            <person name="Bonants P.J.M."/>
            <person name="Smith D.S."/>
            <person name="Levesque C.A."/>
            <person name="van der Lee T.A.J."/>
        </authorList>
    </citation>
    <scope>NUCLEOTIDE SEQUENCE [LARGE SCALE GENOMIC DNA]</scope>
    <source>
        <strain evidence="3 5">LEV6574</strain>
        <strain evidence="2 4">MB42</strain>
    </source>
</reference>
<feature type="chain" id="PRO_5036363041" evidence="1">
    <location>
        <begin position="22"/>
        <end position="333"/>
    </location>
</feature>
<evidence type="ECO:0000313" key="2">
    <source>
        <dbReference type="EMBL" id="TPX39506.1"/>
    </source>
</evidence>
<evidence type="ECO:0000313" key="4">
    <source>
        <dbReference type="Proteomes" id="UP000317494"/>
    </source>
</evidence>
<dbReference type="AlphaFoldDB" id="A0A507CWY4"/>
<evidence type="ECO:0000256" key="1">
    <source>
        <dbReference type="SAM" id="SignalP"/>
    </source>
</evidence>
<dbReference type="VEuPathDB" id="FungiDB:SeMB42_g06344"/>
<sequence>MAPAISMMRLVLLVTLAVVSALPAPPMESQQHIKETISHPIIVESEKTPAKANIPQFRLMSLDIRKKAHFVCFQQWLANLARWTEQEHLNLINLLAVQESREQKTKLVSYFDCFYTFVDETFDTGFKIFPTREQLGHEIDEQTYNEMRDILYNYVQRRLHARICIADVVLRQPELAPDVQLVQSHVDHLKDISKTLCRLRMVLSPNEILQLSLPYEWAGGFISTLPRHPLHTWRAPTSFFNPQRNEQWVNEWTLAIVNKYMDPNDWSGSSTFFGAEPFPGPGLRIPDAPLAGSSGVSFDAVYKQHSFPGVGFQTGSGAELLEVCPLLSHRAWP</sequence>
<proteinExistence type="predicted"/>